<organism evidence="1 2">
    <name type="scientific">Rozella allomycis (strain CSF55)</name>
    <dbReference type="NCBI Taxonomy" id="988480"/>
    <lineage>
        <taxon>Eukaryota</taxon>
        <taxon>Fungi</taxon>
        <taxon>Fungi incertae sedis</taxon>
        <taxon>Cryptomycota</taxon>
        <taxon>Cryptomycota incertae sedis</taxon>
        <taxon>Rozella</taxon>
    </lineage>
</organism>
<reference evidence="2" key="1">
    <citation type="journal article" date="2018" name="Nat. Microbiol.">
        <title>Leveraging single-cell genomics to expand the fungal tree of life.</title>
        <authorList>
            <person name="Ahrendt S.R."/>
            <person name="Quandt C.A."/>
            <person name="Ciobanu D."/>
            <person name="Clum A."/>
            <person name="Salamov A."/>
            <person name="Andreopoulos B."/>
            <person name="Cheng J.F."/>
            <person name="Woyke T."/>
            <person name="Pelin A."/>
            <person name="Henrissat B."/>
            <person name="Reynolds N.K."/>
            <person name="Benny G.L."/>
            <person name="Smith M.E."/>
            <person name="James T.Y."/>
            <person name="Grigoriev I.V."/>
        </authorList>
    </citation>
    <scope>NUCLEOTIDE SEQUENCE [LARGE SCALE GENOMIC DNA]</scope>
    <source>
        <strain evidence="2">CSF55</strain>
    </source>
</reference>
<sequence length="121" mass="13852">MIISDCIITIIMKTILIVCTSTKSVMATVFFISLTANVLIFCQKLARLPEIHAKSSSPKILPIVDLPFQNDLFNELIWKLICLSAYLMFYDSLNLRKPSREEIEILKAYSLALADLKDYYK</sequence>
<evidence type="ECO:0000313" key="2">
    <source>
        <dbReference type="Proteomes" id="UP000281549"/>
    </source>
</evidence>
<name>A0A4P9YBB6_ROZAC</name>
<protein>
    <submittedName>
        <fullName evidence="1">Uncharacterized protein</fullName>
    </submittedName>
</protein>
<gene>
    <name evidence="1" type="ORF">ROZALSC1DRAFT_25289</name>
</gene>
<proteinExistence type="predicted"/>
<accession>A0A4P9YBB6</accession>
<dbReference type="Proteomes" id="UP000281549">
    <property type="component" value="Unassembled WGS sequence"/>
</dbReference>
<dbReference type="EMBL" id="ML006557">
    <property type="protein sequence ID" value="RKP16428.1"/>
    <property type="molecule type" value="Genomic_DNA"/>
</dbReference>
<dbReference type="AlphaFoldDB" id="A0A4P9YBB6"/>
<evidence type="ECO:0000313" key="1">
    <source>
        <dbReference type="EMBL" id="RKP16428.1"/>
    </source>
</evidence>